<reference evidence="2 3" key="1">
    <citation type="submission" date="2019-03" db="EMBL/GenBank/DDBJ databases">
        <title>First draft genome of Liparis tanakae, snailfish: a comprehensive survey of snailfish specific genes.</title>
        <authorList>
            <person name="Kim W."/>
            <person name="Song I."/>
            <person name="Jeong J.-H."/>
            <person name="Kim D."/>
            <person name="Kim S."/>
            <person name="Ryu S."/>
            <person name="Song J.Y."/>
            <person name="Lee S.K."/>
        </authorList>
    </citation>
    <scope>NUCLEOTIDE SEQUENCE [LARGE SCALE GENOMIC DNA]</scope>
    <source>
        <tissue evidence="2">Muscle</tissue>
    </source>
</reference>
<comment type="caution">
    <text evidence="2">The sequence shown here is derived from an EMBL/GenBank/DDBJ whole genome shotgun (WGS) entry which is preliminary data.</text>
</comment>
<evidence type="ECO:0000313" key="3">
    <source>
        <dbReference type="Proteomes" id="UP000314294"/>
    </source>
</evidence>
<organism evidence="2 3">
    <name type="scientific">Liparis tanakae</name>
    <name type="common">Tanaka's snailfish</name>
    <dbReference type="NCBI Taxonomy" id="230148"/>
    <lineage>
        <taxon>Eukaryota</taxon>
        <taxon>Metazoa</taxon>
        <taxon>Chordata</taxon>
        <taxon>Craniata</taxon>
        <taxon>Vertebrata</taxon>
        <taxon>Euteleostomi</taxon>
        <taxon>Actinopterygii</taxon>
        <taxon>Neopterygii</taxon>
        <taxon>Teleostei</taxon>
        <taxon>Neoteleostei</taxon>
        <taxon>Acanthomorphata</taxon>
        <taxon>Eupercaria</taxon>
        <taxon>Perciformes</taxon>
        <taxon>Cottioidei</taxon>
        <taxon>Cottales</taxon>
        <taxon>Liparidae</taxon>
        <taxon>Liparis</taxon>
    </lineage>
</organism>
<feature type="compositionally biased region" description="Basic and acidic residues" evidence="1">
    <location>
        <begin position="19"/>
        <end position="35"/>
    </location>
</feature>
<dbReference type="EMBL" id="SRLO01000167">
    <property type="protein sequence ID" value="TNN70124.1"/>
    <property type="molecule type" value="Genomic_DNA"/>
</dbReference>
<evidence type="ECO:0000313" key="2">
    <source>
        <dbReference type="EMBL" id="TNN70124.1"/>
    </source>
</evidence>
<dbReference type="AlphaFoldDB" id="A0A4Z2HYP4"/>
<accession>A0A4Z2HYP4</accession>
<proteinExistence type="predicted"/>
<feature type="compositionally biased region" description="Polar residues" evidence="1">
    <location>
        <begin position="51"/>
        <end position="61"/>
    </location>
</feature>
<sequence>MIKGHTLLEAKGRGNNWSHSRDRGKERERERDYRVVSETGKQIEGPLNLDLTRSPTQTVLTQAEWGKQQHQDHSSSSSPASAHRMRFRHEL</sequence>
<gene>
    <name evidence="2" type="ORF">EYF80_019624</name>
</gene>
<protein>
    <submittedName>
        <fullName evidence="2">Uncharacterized protein</fullName>
    </submittedName>
</protein>
<name>A0A4Z2HYP4_9TELE</name>
<evidence type="ECO:0000256" key="1">
    <source>
        <dbReference type="SAM" id="MobiDB-lite"/>
    </source>
</evidence>
<feature type="compositionally biased region" description="Basic and acidic residues" evidence="1">
    <location>
        <begin position="1"/>
        <end position="12"/>
    </location>
</feature>
<dbReference type="Proteomes" id="UP000314294">
    <property type="component" value="Unassembled WGS sequence"/>
</dbReference>
<feature type="region of interest" description="Disordered" evidence="1">
    <location>
        <begin position="1"/>
        <end position="91"/>
    </location>
</feature>
<keyword evidence="3" id="KW-1185">Reference proteome</keyword>